<accession>A0A655R9L5</accession>
<dbReference type="AlphaFoldDB" id="A0A655R9L5"/>
<protein>
    <submittedName>
        <fullName evidence="1">Uncharacterized protein</fullName>
    </submittedName>
</protein>
<reference evidence="1 2" key="1">
    <citation type="submission" date="2015-07" db="EMBL/GenBank/DDBJ databases">
        <authorList>
            <consortium name="Pathogen Informatics"/>
        </authorList>
    </citation>
    <scope>NUCLEOTIDE SEQUENCE [LARGE SCALE GENOMIC DNA]</scope>
    <source>
        <strain evidence="1 2">A51</strain>
    </source>
</reference>
<proteinExistence type="predicted"/>
<organism evidence="1 2">
    <name type="scientific">Vibrio cholerae</name>
    <dbReference type="NCBI Taxonomy" id="666"/>
    <lineage>
        <taxon>Bacteria</taxon>
        <taxon>Pseudomonadati</taxon>
        <taxon>Pseudomonadota</taxon>
        <taxon>Gammaproteobacteria</taxon>
        <taxon>Vibrionales</taxon>
        <taxon>Vibrionaceae</taxon>
        <taxon>Vibrio</taxon>
    </lineage>
</organism>
<dbReference type="EMBL" id="CWOW01000015">
    <property type="protein sequence ID" value="CSA90574.1"/>
    <property type="molecule type" value="Genomic_DNA"/>
</dbReference>
<name>A0A655R9L5_VIBCL</name>
<evidence type="ECO:0000313" key="2">
    <source>
        <dbReference type="Proteomes" id="UP000044806"/>
    </source>
</evidence>
<dbReference type="Proteomes" id="UP000044806">
    <property type="component" value="Unassembled WGS sequence"/>
</dbReference>
<evidence type="ECO:0000313" key="1">
    <source>
        <dbReference type="EMBL" id="CSA90574.1"/>
    </source>
</evidence>
<sequence length="50" mass="5936">MTILRTRIHQMNIVRRQQYCDPSAIELFKQTQYSAGKLRIKVACRLISQQ</sequence>
<gene>
    <name evidence="1" type="ORF">ERS013165_02733</name>
</gene>